<dbReference type="KEGG" id="snq:CP978_16510"/>
<proteinExistence type="predicted"/>
<dbReference type="GO" id="GO:0016791">
    <property type="term" value="F:phosphatase activity"/>
    <property type="evidence" value="ECO:0007669"/>
    <property type="project" value="TreeGrafter"/>
</dbReference>
<dbReference type="InterPro" id="IPR001932">
    <property type="entry name" value="PPM-type_phosphatase-like_dom"/>
</dbReference>
<evidence type="ECO:0000313" key="5">
    <source>
        <dbReference type="Proteomes" id="UP000031526"/>
    </source>
</evidence>
<dbReference type="PANTHER" id="PTHR43156">
    <property type="entry name" value="STAGE II SPORULATION PROTEIN E-RELATED"/>
    <property type="match status" value="1"/>
</dbReference>
<dbReference type="RefSeq" id="WP_043441692.1">
    <property type="nucleotide sequence ID" value="NZ_CP009313.1"/>
</dbReference>
<dbReference type="PANTHER" id="PTHR43156:SF2">
    <property type="entry name" value="STAGE II SPORULATION PROTEIN E"/>
    <property type="match status" value="1"/>
</dbReference>
<organism evidence="3 5">
    <name type="scientific">Streptomyces nodosus</name>
    <dbReference type="NCBI Taxonomy" id="40318"/>
    <lineage>
        <taxon>Bacteria</taxon>
        <taxon>Bacillati</taxon>
        <taxon>Actinomycetota</taxon>
        <taxon>Actinomycetes</taxon>
        <taxon>Kitasatosporales</taxon>
        <taxon>Streptomycetaceae</taxon>
        <taxon>Streptomyces</taxon>
    </lineage>
</organism>
<evidence type="ECO:0000256" key="1">
    <source>
        <dbReference type="ARBA" id="ARBA00022801"/>
    </source>
</evidence>
<dbReference type="HOGENOM" id="CLU_045535_1_0_11"/>
<dbReference type="OrthoDB" id="342342at2"/>
<dbReference type="InterPro" id="IPR052016">
    <property type="entry name" value="Bact_Sigma-Reg"/>
</dbReference>
<dbReference type="Proteomes" id="UP000031526">
    <property type="component" value="Chromosome"/>
</dbReference>
<keyword evidence="1" id="KW-0378">Hydrolase</keyword>
<feature type="domain" description="PPM-type phosphatase" evidence="2">
    <location>
        <begin position="116"/>
        <end position="340"/>
    </location>
</feature>
<protein>
    <submittedName>
        <fullName evidence="3">Membrane protein</fullName>
    </submittedName>
    <submittedName>
        <fullName evidence="4">Serine/threonine-protein phosphatase</fullName>
    </submittedName>
</protein>
<dbReference type="FunFam" id="3.60.40.10:FF:000058">
    <property type="entry name" value="Stage II sporulation protein E"/>
    <property type="match status" value="1"/>
</dbReference>
<sequence>MLLIVAGVCYDLLTPPANTAGPLFTAAALVAAPLYSLRGTVLTGAAAVGSVVGIHFAIGRLQQTEEITEAVTVFTAAVLSVLINVLVRRNVARLASAREIAGAAQRAVLPEPAARIDGLDIAARYEAAQADAFIGGDLYAVQECAQGVRLLVGDVRGKGMGAVAAVAVVVGAFREAVEHESRPEAVTRRLERALMRERTLRGGLEEAEGFVTAVIAEIARCGVVRIVNRGHPAPLLLLPDGTLRTLETREPALPLGLGELGDGPGRAEEWDFPPGAMLLLYTDGLSEARDEHGEFYDPAVRLAGRVFAGPGALLATVTAEVAQHTGGRAVDDMALLAVRRRAVP</sequence>
<dbReference type="EMBL" id="CP023747">
    <property type="protein sequence ID" value="QEV39947.1"/>
    <property type="molecule type" value="Genomic_DNA"/>
</dbReference>
<accession>A0A0B5DCU2</accession>
<dbReference type="SMART" id="SM00331">
    <property type="entry name" value="PP2C_SIG"/>
    <property type="match status" value="1"/>
</dbReference>
<dbReference type="Pfam" id="PF07228">
    <property type="entry name" value="SpoIIE"/>
    <property type="match status" value="1"/>
</dbReference>
<dbReference type="AlphaFoldDB" id="A0A0B5DCU2"/>
<dbReference type="Gene3D" id="3.60.40.10">
    <property type="entry name" value="PPM-type phosphatase domain"/>
    <property type="match status" value="1"/>
</dbReference>
<dbReference type="InterPro" id="IPR036457">
    <property type="entry name" value="PPM-type-like_dom_sf"/>
</dbReference>
<dbReference type="SUPFAM" id="SSF81606">
    <property type="entry name" value="PP2C-like"/>
    <property type="match status" value="1"/>
</dbReference>
<dbReference type="Proteomes" id="UP000325763">
    <property type="component" value="Chromosome"/>
</dbReference>
<evidence type="ECO:0000313" key="3">
    <source>
        <dbReference type="EMBL" id="AJE41408.1"/>
    </source>
</evidence>
<gene>
    <name evidence="4" type="ORF">CP978_16510</name>
    <name evidence="3" type="ORF">SNOD_16210</name>
</gene>
<reference evidence="3 5" key="2">
    <citation type="journal article" date="2016" name="Appl. Microbiol. Biotechnol.">
        <title>Exploiting the genome sequence of Streptomyces nodosus for enhanced antibiotic production.</title>
        <authorList>
            <person name="Sweeney P."/>
            <person name="Murphy C.D."/>
            <person name="Caffrey P."/>
        </authorList>
    </citation>
    <scope>NUCLEOTIDE SEQUENCE [LARGE SCALE GENOMIC DNA]</scope>
    <source>
        <strain evidence="3 5">ATCC 14899</strain>
    </source>
</reference>
<evidence type="ECO:0000259" key="2">
    <source>
        <dbReference type="SMART" id="SM00331"/>
    </source>
</evidence>
<evidence type="ECO:0000313" key="6">
    <source>
        <dbReference type="Proteomes" id="UP000325763"/>
    </source>
</evidence>
<dbReference type="EMBL" id="CP009313">
    <property type="protein sequence ID" value="AJE41408.1"/>
    <property type="molecule type" value="Genomic_DNA"/>
</dbReference>
<dbReference type="STRING" id="40318.SNOD_16210"/>
<keyword evidence="5" id="KW-1185">Reference proteome</keyword>
<reference evidence="4 6" key="3">
    <citation type="submission" date="2017-09" db="EMBL/GenBank/DDBJ databases">
        <title>Streptomyces genome completion.</title>
        <authorList>
            <person name="Lee N."/>
            <person name="Cho B.-K."/>
        </authorList>
    </citation>
    <scope>NUCLEOTIDE SEQUENCE [LARGE SCALE GENOMIC DNA]</scope>
    <source>
        <strain evidence="4 6">ATCC 14899</strain>
    </source>
</reference>
<evidence type="ECO:0000313" key="4">
    <source>
        <dbReference type="EMBL" id="QEV39947.1"/>
    </source>
</evidence>
<reference evidence="5" key="1">
    <citation type="submission" date="2014-09" db="EMBL/GenBank/DDBJ databases">
        <title>Sequence of the Streptomyces nodosus genome.</title>
        <authorList>
            <person name="Sweeney P."/>
            <person name="Stephens N."/>
            <person name="Murphy C."/>
            <person name="Caffrey P."/>
        </authorList>
    </citation>
    <scope>NUCLEOTIDE SEQUENCE [LARGE SCALE GENOMIC DNA]</scope>
    <source>
        <strain evidence="5">ATCC 14899</strain>
    </source>
</reference>
<name>A0A0B5DCU2_9ACTN</name>